<dbReference type="SUPFAM" id="SSF49599">
    <property type="entry name" value="TRAF domain-like"/>
    <property type="match status" value="1"/>
</dbReference>
<dbReference type="Pfam" id="PF00651">
    <property type="entry name" value="BTB"/>
    <property type="match status" value="1"/>
</dbReference>
<evidence type="ECO:0000313" key="4">
    <source>
        <dbReference type="EMBL" id="CAF0950506.1"/>
    </source>
</evidence>
<sequence length="457" mass="52792">MYHLIDYVWCVEKFTQYIDKVNNNSVNNSSQEQVYPLLTSPVFAYKNTRWVLNLYPEGLGDQSSQGYISLFIKYISEDPESLNAKVELSLLNNKNERVYCRDTGDHQYQTFIDFGYKQFLKTQDIKDQKDDLLSNGMLKIFTRVEFENSSTLPTSLTWANYDLLLFKENFNDLYESKNLYDIIIKVYKKPQICSQFLLNTYPKIKKFKSESLDLTCGCNCCTSFYTDYEETIEIKAHKFILASRSGKFRDLLKTNLVKSIPSSMPTSSTHPGSSTTPTTSSTCNCSKCTDSQNCQDFLFIETDRSPKIIEYLIKYMYTGYLESLDSYAKDIYEVSKEYKVHGLTNLAREYITKEINIQNCCDYLIFCVVNNDYELNSKVYGFIQENYDKVVRTNSYKQARRKYRELFENTFSEISKKIMPNSNQNCMSLINCSVPSVSCSSSSSSSSSSNSANKTTL</sequence>
<dbReference type="CDD" id="cd18186">
    <property type="entry name" value="BTB_POZ_ZBTB_KLHL-like"/>
    <property type="match status" value="1"/>
</dbReference>
<dbReference type="Gene3D" id="3.30.710.10">
    <property type="entry name" value="Potassium Channel Kv1.1, Chain A"/>
    <property type="match status" value="1"/>
</dbReference>
<dbReference type="Pfam" id="PF22486">
    <property type="entry name" value="MATH_2"/>
    <property type="match status" value="1"/>
</dbReference>
<proteinExistence type="predicted"/>
<dbReference type="PROSITE" id="PS50144">
    <property type="entry name" value="MATH"/>
    <property type="match status" value="1"/>
</dbReference>
<dbReference type="SUPFAM" id="SSF54695">
    <property type="entry name" value="POZ domain"/>
    <property type="match status" value="1"/>
</dbReference>
<dbReference type="OrthoDB" id="6359816at2759"/>
<dbReference type="CDD" id="cd14733">
    <property type="entry name" value="BACK"/>
    <property type="match status" value="1"/>
</dbReference>
<dbReference type="InterPro" id="IPR002083">
    <property type="entry name" value="MATH/TRAF_dom"/>
</dbReference>
<feature type="domain" description="BTB" evidence="2">
    <location>
        <begin position="220"/>
        <end position="325"/>
    </location>
</feature>
<name>A0A814D3U0_9BILA</name>
<dbReference type="GO" id="GO:0030163">
    <property type="term" value="P:protein catabolic process"/>
    <property type="evidence" value="ECO:0007669"/>
    <property type="project" value="UniProtKB-ARBA"/>
</dbReference>
<dbReference type="Gene3D" id="1.25.40.420">
    <property type="match status" value="1"/>
</dbReference>
<dbReference type="InterPro" id="IPR011333">
    <property type="entry name" value="SKP1/BTB/POZ_sf"/>
</dbReference>
<organism evidence="4 5">
    <name type="scientific">Brachionus calyciflorus</name>
    <dbReference type="NCBI Taxonomy" id="104777"/>
    <lineage>
        <taxon>Eukaryota</taxon>
        <taxon>Metazoa</taxon>
        <taxon>Spiralia</taxon>
        <taxon>Gnathifera</taxon>
        <taxon>Rotifera</taxon>
        <taxon>Eurotatoria</taxon>
        <taxon>Monogononta</taxon>
        <taxon>Pseudotrocha</taxon>
        <taxon>Ploima</taxon>
        <taxon>Brachionidae</taxon>
        <taxon>Brachionus</taxon>
    </lineage>
</organism>
<evidence type="ECO:0000259" key="3">
    <source>
        <dbReference type="PROSITE" id="PS50144"/>
    </source>
</evidence>
<keyword evidence="5" id="KW-1185">Reference proteome</keyword>
<gene>
    <name evidence="4" type="ORF">OXX778_LOCUS13915</name>
</gene>
<dbReference type="Proteomes" id="UP000663879">
    <property type="component" value="Unassembled WGS sequence"/>
</dbReference>
<dbReference type="PANTHER" id="PTHR24413">
    <property type="entry name" value="SPECKLE-TYPE POZ PROTEIN"/>
    <property type="match status" value="1"/>
</dbReference>
<dbReference type="AlphaFoldDB" id="A0A814D3U0"/>
<evidence type="ECO:0000313" key="5">
    <source>
        <dbReference type="Proteomes" id="UP000663879"/>
    </source>
</evidence>
<dbReference type="Gene3D" id="2.60.210.10">
    <property type="entry name" value="Apoptosis, Tumor Necrosis Factor Receptor Associated Protein 2, Chain A"/>
    <property type="match status" value="1"/>
</dbReference>
<dbReference type="InterPro" id="IPR000210">
    <property type="entry name" value="BTB/POZ_dom"/>
</dbReference>
<accession>A0A814D3U0</accession>
<comment type="caution">
    <text evidence="4">The sequence shown here is derived from an EMBL/GenBank/DDBJ whole genome shotgun (WGS) entry which is preliminary data.</text>
</comment>
<dbReference type="PROSITE" id="PS50097">
    <property type="entry name" value="BTB"/>
    <property type="match status" value="1"/>
</dbReference>
<protein>
    <submittedName>
        <fullName evidence="4">Uncharacterized protein</fullName>
    </submittedName>
</protein>
<evidence type="ECO:0000256" key="1">
    <source>
        <dbReference type="SAM" id="MobiDB-lite"/>
    </source>
</evidence>
<dbReference type="CDD" id="cd00121">
    <property type="entry name" value="MATH"/>
    <property type="match status" value="1"/>
</dbReference>
<feature type="domain" description="MATH" evidence="3">
    <location>
        <begin position="4"/>
        <end position="144"/>
    </location>
</feature>
<reference evidence="4" key="1">
    <citation type="submission" date="2021-02" db="EMBL/GenBank/DDBJ databases">
        <authorList>
            <person name="Nowell W R."/>
        </authorList>
    </citation>
    <scope>NUCLEOTIDE SEQUENCE</scope>
    <source>
        <strain evidence="4">Ploen Becks lab</strain>
    </source>
</reference>
<dbReference type="InterPro" id="IPR008974">
    <property type="entry name" value="TRAF-like"/>
</dbReference>
<dbReference type="EMBL" id="CAJNOC010002770">
    <property type="protein sequence ID" value="CAF0950506.1"/>
    <property type="molecule type" value="Genomic_DNA"/>
</dbReference>
<dbReference type="SMART" id="SM00225">
    <property type="entry name" value="BTB"/>
    <property type="match status" value="1"/>
</dbReference>
<evidence type="ECO:0000259" key="2">
    <source>
        <dbReference type="PROSITE" id="PS50097"/>
    </source>
</evidence>
<feature type="region of interest" description="Disordered" evidence="1">
    <location>
        <begin position="261"/>
        <end position="282"/>
    </location>
</feature>
<dbReference type="SMART" id="SM00061">
    <property type="entry name" value="MATH"/>
    <property type="match status" value="1"/>
</dbReference>